<proteinExistence type="predicted"/>
<name>A0A1G8MYT0_9RHOO</name>
<organism evidence="1 2">
    <name type="scientific">Propionivibrio dicarboxylicus</name>
    <dbReference type="NCBI Taxonomy" id="83767"/>
    <lineage>
        <taxon>Bacteria</taxon>
        <taxon>Pseudomonadati</taxon>
        <taxon>Pseudomonadota</taxon>
        <taxon>Betaproteobacteria</taxon>
        <taxon>Rhodocyclales</taxon>
        <taxon>Rhodocyclaceae</taxon>
        <taxon>Propionivibrio</taxon>
    </lineage>
</organism>
<dbReference type="AlphaFoldDB" id="A0A1G8MYT0"/>
<gene>
    <name evidence="1" type="ORF">SAMN05660652_03947</name>
</gene>
<keyword evidence="2" id="KW-1185">Reference proteome</keyword>
<sequence>MSTVKYYAPKGFLGKRSVGSLSELEGVLNVSTGIDGCSATISPLHVPSCEGVFCKIEALGYKARLP</sequence>
<dbReference type="Proteomes" id="UP000198607">
    <property type="component" value="Unassembled WGS sequence"/>
</dbReference>
<dbReference type="RefSeq" id="WP_143009937.1">
    <property type="nucleotide sequence ID" value="NZ_FNCY01000027.1"/>
</dbReference>
<dbReference type="STRING" id="83767.SAMN05660652_03947"/>
<reference evidence="1 2" key="1">
    <citation type="submission" date="2016-10" db="EMBL/GenBank/DDBJ databases">
        <authorList>
            <person name="de Groot N.N."/>
        </authorList>
    </citation>
    <scope>NUCLEOTIDE SEQUENCE [LARGE SCALE GENOMIC DNA]</scope>
    <source>
        <strain evidence="1 2">DSM 5885</strain>
    </source>
</reference>
<protein>
    <submittedName>
        <fullName evidence="1">Uncharacterized protein</fullName>
    </submittedName>
</protein>
<evidence type="ECO:0000313" key="2">
    <source>
        <dbReference type="Proteomes" id="UP000198607"/>
    </source>
</evidence>
<evidence type="ECO:0000313" key="1">
    <source>
        <dbReference type="EMBL" id="SDI72985.1"/>
    </source>
</evidence>
<accession>A0A1G8MYT0</accession>
<dbReference type="EMBL" id="FNCY01000027">
    <property type="protein sequence ID" value="SDI72985.1"/>
    <property type="molecule type" value="Genomic_DNA"/>
</dbReference>